<keyword evidence="11" id="KW-1185">Reference proteome</keyword>
<gene>
    <name evidence="10" type="ORF">KQI89_13690</name>
</gene>
<evidence type="ECO:0000256" key="7">
    <source>
        <dbReference type="ARBA" id="ARBA00022840"/>
    </source>
</evidence>
<evidence type="ECO:0000259" key="9">
    <source>
        <dbReference type="Pfam" id="PF01467"/>
    </source>
</evidence>
<evidence type="ECO:0000256" key="8">
    <source>
        <dbReference type="ARBA" id="ARBA00048721"/>
    </source>
</evidence>
<dbReference type="InterPro" id="IPR005248">
    <property type="entry name" value="NadD/NMNAT"/>
</dbReference>
<proteinExistence type="predicted"/>
<dbReference type="EC" id="2.7.7.18" evidence="3"/>
<evidence type="ECO:0000313" key="10">
    <source>
        <dbReference type="EMBL" id="MBU5592800.1"/>
    </source>
</evidence>
<reference evidence="10 11" key="1">
    <citation type="submission" date="2021-06" db="EMBL/GenBank/DDBJ databases">
        <authorList>
            <person name="Sun Q."/>
            <person name="Li D."/>
        </authorList>
    </citation>
    <scope>NUCLEOTIDE SEQUENCE [LARGE SCALE GENOMIC DNA]</scope>
    <source>
        <strain evidence="10 11">MSJ-4</strain>
    </source>
</reference>
<dbReference type="PANTHER" id="PTHR39321">
    <property type="entry name" value="NICOTINATE-NUCLEOTIDE ADENYLYLTRANSFERASE-RELATED"/>
    <property type="match status" value="1"/>
</dbReference>
<comment type="catalytic activity">
    <reaction evidence="8">
        <text>nicotinate beta-D-ribonucleotide + ATP + H(+) = deamido-NAD(+) + diphosphate</text>
        <dbReference type="Rhea" id="RHEA:22860"/>
        <dbReference type="ChEBI" id="CHEBI:15378"/>
        <dbReference type="ChEBI" id="CHEBI:30616"/>
        <dbReference type="ChEBI" id="CHEBI:33019"/>
        <dbReference type="ChEBI" id="CHEBI:57502"/>
        <dbReference type="ChEBI" id="CHEBI:58437"/>
        <dbReference type="EC" id="2.7.7.18"/>
    </reaction>
</comment>
<evidence type="ECO:0000256" key="1">
    <source>
        <dbReference type="ARBA" id="ARBA00002324"/>
    </source>
</evidence>
<organism evidence="10 11">
    <name type="scientific">Clostridium simiarum</name>
    <dbReference type="NCBI Taxonomy" id="2841506"/>
    <lineage>
        <taxon>Bacteria</taxon>
        <taxon>Bacillati</taxon>
        <taxon>Bacillota</taxon>
        <taxon>Clostridia</taxon>
        <taxon>Eubacteriales</taxon>
        <taxon>Clostridiaceae</taxon>
        <taxon>Clostridium</taxon>
    </lineage>
</organism>
<comment type="caution">
    <text evidence="10">The sequence shown here is derived from an EMBL/GenBank/DDBJ whole genome shotgun (WGS) entry which is preliminary data.</text>
</comment>
<dbReference type="Pfam" id="PF01467">
    <property type="entry name" value="CTP_transf_like"/>
    <property type="match status" value="1"/>
</dbReference>
<sequence length="1625" mass="189541">MEGIKFSESYSNIVKKLSSIRWLKKYNINKSIVDKHIRDSRFLNEFSLMLNEKDFTAYRTLRLCHPLLLELSKGDAKSFTSHQWIKYIYEFTLSKSFKEAVTMDLDSDLDAACELYLRLFRIISELQKKSNDGSFQSQYPFYFLSAEEEASLEDAEEYKLFLKAFKEDYVYELMKLNTEVTGFNTLDHVCGVHYLALYIGRQLKHLGVNIDLGRVSGSAAGHDIGKYGCKGAELRRVPYLHYYYSDQWFKKHNINYIRNIAINHSTWDLELENLSLESLILIYSDFRVKNKKRENGEEMYIFPLKESFDVILNKLDNLDTNKEKRYKRVYSKLKDFEDFLINLNIEVEVDTTINLNSIKPQKTPSYSIMMGNEIVQNLKFIAINHNINLMYTLRDELSLDAILETARSEKDWKNLREYIRIFEEYSTYLTQKQKLQTIKFLFDNLIHPEDDIRRHSAELIGTLIAIFDEDYRKEIPENVNIQSISLNSKDLLFEYVNKLLFPNHKLIQSHRFWLGHSLNILLNALFKNCRKDFIPVYRDLISQYYHTNKDRAIDSYIFLLESIKSIPVRPFDQSVSTLYKFILNMLNKRNVTLRLSALEALMNLCDRIDENQDFIEDIKFYLNSINHKSNNPSENMLRAKLAKKIEYDNIEKLENFYDKNKDKITDIFLSNLKTATDWINKKHQVTILLDHVLEDKDVNPMHAAIHFCNLLKVSAVEDVRHQAGLSILKIMPNLSFSERNEVAVELLRALEIEGHKFTEYIPRYLGQVFLFLPPKELDEILDDLAFKIKISKPSVKTLILKTLAITAEYYSKYSYRFNETKEDLHKRFVALLGILLNGLGDYNNQVKQSAFTVIGKGLFGSRYLSLNEKMSIFHLIAKKILTLVIEEKNNELLFLSNSAALNHIYRFISDYSFFIGNIYLNHPEKVAFFPGTFDPFSLTHKEIAKSIRDLGYEVYLAIDEFSWSKKPLPNLIRRNILNMSIASELNIYIYPDSYPTNISNIKDLCTLRNNFKDSEVYIVIGSDVLLNASSYKFDKKEGSIHSFSHIIFERNRSKDLKSLAKNIDGNVEILYLPSKYTDISSSQIRNYIDENKDISSLIDPLCQQYIYENGFYQRESLDKGTLNSTSLDVEVINKISQELHEIACFIVNYPSENIQRKIREVFSKPSGRALLLRDSNSKKIVGFSLFHWTRSSMLYEEIKDVKLSHTLRQQSLGRIILLDGLYIKDNDKSKNLEQILLTETLAFCISKDYEYALFKQDKELPCSQSLENLLSHYGFKRVRDESGKYGIWIVNMSTPSVINLDLENLIKEPFRSNNKVKAVIKESRLKLLEVLCELYPGELVLPFDINMLHYGLIKKVSYENKVPPQTLSPRLLGKSMCVPYGDILDRYIVPNTVTKSLHTEKYFETDMSLFNIGEFPHYMDLENQVKMLKSFDKPIILVDTLLHKGHRMQALDPLFKKEKIKVQKIITGILSARGKDLMDYQERDVDCVYFIPRLKIWFNENALYPFIGGDSLWRGNFPERNLLPSINLILPYTSPKFIVDTSSISLYKLSKICIENAINILSVLEDEYHILNERNLTLSSLGQVFTIPRCPDKGVDMNYDLNISPSRYLKNDLEVLCRLENIIGR</sequence>
<protein>
    <recommendedName>
        <fullName evidence="3">nicotinate-nucleotide adenylyltransferase</fullName>
        <ecNumber evidence="3">2.7.7.18</ecNumber>
    </recommendedName>
</protein>
<dbReference type="EMBL" id="JAHLQL010000005">
    <property type="protein sequence ID" value="MBU5592800.1"/>
    <property type="molecule type" value="Genomic_DNA"/>
</dbReference>
<evidence type="ECO:0000256" key="6">
    <source>
        <dbReference type="ARBA" id="ARBA00022741"/>
    </source>
</evidence>
<evidence type="ECO:0000256" key="5">
    <source>
        <dbReference type="ARBA" id="ARBA00022695"/>
    </source>
</evidence>
<keyword evidence="5" id="KW-0548">Nucleotidyltransferase</keyword>
<evidence type="ECO:0000256" key="3">
    <source>
        <dbReference type="ARBA" id="ARBA00012389"/>
    </source>
</evidence>
<comment type="function">
    <text evidence="1">Catalyzes the reversible adenylation of nicotinate mononucleotide (NaMN) to nicotinic acid adenine dinucleotide (NaAD).</text>
</comment>
<comment type="pathway">
    <text evidence="2">Cofactor biosynthesis; NAD(+) biosynthesis; deamido-NAD(+) from nicotinate D-ribonucleotide: step 1/1.</text>
</comment>
<evidence type="ECO:0000313" key="11">
    <source>
        <dbReference type="Proteomes" id="UP000736583"/>
    </source>
</evidence>
<dbReference type="PANTHER" id="PTHR39321:SF3">
    <property type="entry name" value="PHOSPHOPANTETHEINE ADENYLYLTRANSFERASE"/>
    <property type="match status" value="1"/>
</dbReference>
<keyword evidence="7" id="KW-0067">ATP-binding</keyword>
<keyword evidence="6" id="KW-0547">Nucleotide-binding</keyword>
<evidence type="ECO:0000256" key="2">
    <source>
        <dbReference type="ARBA" id="ARBA00005019"/>
    </source>
</evidence>
<dbReference type="RefSeq" id="WP_216457525.1">
    <property type="nucleotide sequence ID" value="NZ_JAHLQL010000005.1"/>
</dbReference>
<accession>A0ABS6F2T6</accession>
<evidence type="ECO:0000256" key="4">
    <source>
        <dbReference type="ARBA" id="ARBA00022679"/>
    </source>
</evidence>
<feature type="domain" description="Cytidyltransferase-like" evidence="9">
    <location>
        <begin position="928"/>
        <end position="1086"/>
    </location>
</feature>
<dbReference type="Proteomes" id="UP000736583">
    <property type="component" value="Unassembled WGS sequence"/>
</dbReference>
<dbReference type="InterPro" id="IPR004821">
    <property type="entry name" value="Cyt_trans-like"/>
</dbReference>
<name>A0ABS6F2T6_9CLOT</name>
<keyword evidence="4" id="KW-0808">Transferase</keyword>